<protein>
    <submittedName>
        <fullName evidence="2">Uncharacterized protein</fullName>
    </submittedName>
</protein>
<reference evidence="2 3" key="1">
    <citation type="submission" date="2016-11" db="EMBL/GenBank/DDBJ databases">
        <title>The macronuclear genome of Stentor coeruleus: a giant cell with tiny introns.</title>
        <authorList>
            <person name="Slabodnick M."/>
            <person name="Ruby J.G."/>
            <person name="Reiff S.B."/>
            <person name="Swart E.C."/>
            <person name="Gosai S."/>
            <person name="Prabakaran S."/>
            <person name="Witkowska E."/>
            <person name="Larue G.E."/>
            <person name="Fisher S."/>
            <person name="Freeman R.M."/>
            <person name="Gunawardena J."/>
            <person name="Chu W."/>
            <person name="Stover N.A."/>
            <person name="Gregory B.D."/>
            <person name="Nowacki M."/>
            <person name="Derisi J."/>
            <person name="Roy S.W."/>
            <person name="Marshall W.F."/>
            <person name="Sood P."/>
        </authorList>
    </citation>
    <scope>NUCLEOTIDE SEQUENCE [LARGE SCALE GENOMIC DNA]</scope>
    <source>
        <strain evidence="2">WM001</strain>
    </source>
</reference>
<evidence type="ECO:0000256" key="1">
    <source>
        <dbReference type="SAM" id="Coils"/>
    </source>
</evidence>
<evidence type="ECO:0000313" key="3">
    <source>
        <dbReference type="Proteomes" id="UP000187209"/>
    </source>
</evidence>
<feature type="coiled-coil region" evidence="1">
    <location>
        <begin position="110"/>
        <end position="159"/>
    </location>
</feature>
<organism evidence="2 3">
    <name type="scientific">Stentor coeruleus</name>
    <dbReference type="NCBI Taxonomy" id="5963"/>
    <lineage>
        <taxon>Eukaryota</taxon>
        <taxon>Sar</taxon>
        <taxon>Alveolata</taxon>
        <taxon>Ciliophora</taxon>
        <taxon>Postciliodesmatophora</taxon>
        <taxon>Heterotrichea</taxon>
        <taxon>Heterotrichida</taxon>
        <taxon>Stentoridae</taxon>
        <taxon>Stentor</taxon>
    </lineage>
</organism>
<keyword evidence="1" id="KW-0175">Coiled coil</keyword>
<sequence>MSTRPYSKRLVQRITKETKFIQQRYDFYSKRFKEIERKTPSPTMLTRNSSSEFFQKKKELNDLTKKLQLIHKEKNHLTKSQPRMPKKSTYEKWFVKRKLKANFSSTRDLNQKLKTNLNNIQKKADEVIINDYNKTKKLIEELEHDHKSKLTIINELKKALGYEDESKDLYNFGNISHEAEYIKLQRYYEILKKSCRVNQAKNKQRYKQLQELEQKLRQDNFFLRIKILKTKQQERLLDLPFTNNTGGESLIHNYTDPNFLYKPSIKGLYV</sequence>
<keyword evidence="3" id="KW-1185">Reference proteome</keyword>
<gene>
    <name evidence="2" type="ORF">SteCoe_4379</name>
</gene>
<comment type="caution">
    <text evidence="2">The sequence shown here is derived from an EMBL/GenBank/DDBJ whole genome shotgun (WGS) entry which is preliminary data.</text>
</comment>
<dbReference type="Proteomes" id="UP000187209">
    <property type="component" value="Unassembled WGS sequence"/>
</dbReference>
<proteinExistence type="predicted"/>
<evidence type="ECO:0000313" key="2">
    <source>
        <dbReference type="EMBL" id="OMJ92751.1"/>
    </source>
</evidence>
<dbReference type="AlphaFoldDB" id="A0A1R2CUU8"/>
<accession>A0A1R2CUU8</accession>
<name>A0A1R2CUU8_9CILI</name>
<dbReference type="EMBL" id="MPUH01000055">
    <property type="protein sequence ID" value="OMJ92751.1"/>
    <property type="molecule type" value="Genomic_DNA"/>
</dbReference>